<keyword evidence="2" id="KW-1185">Reference proteome</keyword>
<evidence type="ECO:0000313" key="2">
    <source>
        <dbReference type="Proteomes" id="UP001162030"/>
    </source>
</evidence>
<gene>
    <name evidence="1" type="ORF">MSZNOR_2026</name>
</gene>
<protein>
    <submittedName>
        <fullName evidence="1">Uncharacterized protein</fullName>
    </submittedName>
</protein>
<accession>A0ABM9I1C1</accession>
<dbReference type="EMBL" id="OX458333">
    <property type="protein sequence ID" value="CAI8824478.1"/>
    <property type="molecule type" value="Genomic_DNA"/>
</dbReference>
<reference evidence="1 2" key="1">
    <citation type="submission" date="2023-03" db="EMBL/GenBank/DDBJ databases">
        <authorList>
            <person name="Pearce D."/>
        </authorList>
    </citation>
    <scope>NUCLEOTIDE SEQUENCE [LARGE SCALE GENOMIC DNA]</scope>
    <source>
        <strain evidence="1">Msz</strain>
    </source>
</reference>
<proteinExistence type="predicted"/>
<name>A0ABM9I1C1_9GAMM</name>
<organism evidence="1 2">
    <name type="scientific">Methylocaldum szegediense</name>
    <dbReference type="NCBI Taxonomy" id="73780"/>
    <lineage>
        <taxon>Bacteria</taxon>
        <taxon>Pseudomonadati</taxon>
        <taxon>Pseudomonadota</taxon>
        <taxon>Gammaproteobacteria</taxon>
        <taxon>Methylococcales</taxon>
        <taxon>Methylococcaceae</taxon>
        <taxon>Methylocaldum</taxon>
    </lineage>
</organism>
<evidence type="ECO:0000313" key="1">
    <source>
        <dbReference type="EMBL" id="CAI8824478.1"/>
    </source>
</evidence>
<sequence length="60" mass="6827">MITQGQALYGLRPQVQHNFAVLNILSRHDNSVRVGVNEQIGRALVVDYPVVYGPYQVRFE</sequence>
<dbReference type="Proteomes" id="UP001162030">
    <property type="component" value="Chromosome"/>
</dbReference>